<dbReference type="Pfam" id="PF00465">
    <property type="entry name" value="Fe-ADH"/>
    <property type="match status" value="1"/>
</dbReference>
<sequence>MVTPLKKFKLKYADTTLFFGEKSIEGLETWIRGKQIVGLVTSRTAAKTSGALQEVLEILSKHGVVHVTYSEVSPNPYASQAVSCAELFKKERVDSIIAIGGGSVIDVGKTVSILVSSSITPFDLVKGVRAEKALPLAAVNLTHGTGSEIDRYAVLTFEETGEKRGFSARYPEISIDEPRFTLTLSRDQTVFTSLDAFYHAYESATSLYTNMFVQTLSSEAFGIVVKALPRVLENPVSLELRSRLLYASMIAGISIDIALTHLNHALEHAFSGLNPNLPHGEGLAILGPRIIYHVHKAVPEDSALILRHLDPSIKPEPEDAEKAYIAVKEFQSRLGLYRRLSDYGFGLDDIPGIVSYTMRMIKERYKTTPLIVNEDILRDIILDAL</sequence>
<dbReference type="EMBL" id="DSJT01000005">
    <property type="protein sequence ID" value="HEF86985.1"/>
    <property type="molecule type" value="Genomic_DNA"/>
</dbReference>
<dbReference type="PANTHER" id="PTHR11496">
    <property type="entry name" value="ALCOHOL DEHYDROGENASE"/>
    <property type="match status" value="1"/>
</dbReference>
<dbReference type="InterPro" id="IPR039697">
    <property type="entry name" value="Alcohol_dehydrogenase_Fe"/>
</dbReference>
<dbReference type="GO" id="GO:0004022">
    <property type="term" value="F:alcohol dehydrogenase (NAD+) activity"/>
    <property type="evidence" value="ECO:0007669"/>
    <property type="project" value="TreeGrafter"/>
</dbReference>
<feature type="domain" description="Alcohol dehydrogenase iron-type/glycerol dehydrogenase GldA" evidence="2">
    <location>
        <begin position="15"/>
        <end position="178"/>
    </location>
</feature>
<dbReference type="Gene3D" id="3.40.50.1970">
    <property type="match status" value="1"/>
</dbReference>
<dbReference type="InterPro" id="IPR056798">
    <property type="entry name" value="ADH_Fe_C"/>
</dbReference>
<dbReference type="Gene3D" id="1.20.1090.10">
    <property type="entry name" value="Dehydroquinate synthase-like - alpha domain"/>
    <property type="match status" value="1"/>
</dbReference>
<evidence type="ECO:0000259" key="3">
    <source>
        <dbReference type="Pfam" id="PF25137"/>
    </source>
</evidence>
<reference evidence="4" key="1">
    <citation type="journal article" date="2020" name="mSystems">
        <title>Genome- and Community-Level Interaction Insights into Carbon Utilization and Element Cycling Functions of Hydrothermarchaeota in Hydrothermal Sediment.</title>
        <authorList>
            <person name="Zhou Z."/>
            <person name="Liu Y."/>
            <person name="Xu W."/>
            <person name="Pan J."/>
            <person name="Luo Z.H."/>
            <person name="Li M."/>
        </authorList>
    </citation>
    <scope>NUCLEOTIDE SEQUENCE [LARGE SCALE GENOMIC DNA]</scope>
    <source>
        <strain evidence="4">SpSt-23</strain>
    </source>
</reference>
<organism evidence="4">
    <name type="scientific">Thermosphaera aggregans</name>
    <dbReference type="NCBI Taxonomy" id="54254"/>
    <lineage>
        <taxon>Archaea</taxon>
        <taxon>Thermoproteota</taxon>
        <taxon>Thermoprotei</taxon>
        <taxon>Desulfurococcales</taxon>
        <taxon>Desulfurococcaceae</taxon>
        <taxon>Thermosphaera</taxon>
    </lineage>
</organism>
<proteinExistence type="predicted"/>
<dbReference type="Pfam" id="PF25137">
    <property type="entry name" value="ADH_Fe_C"/>
    <property type="match status" value="1"/>
</dbReference>
<accession>A0A7C2FXF0</accession>
<evidence type="ECO:0000313" key="4">
    <source>
        <dbReference type="EMBL" id="HEF86985.1"/>
    </source>
</evidence>
<dbReference type="SUPFAM" id="SSF56796">
    <property type="entry name" value="Dehydroquinate synthase-like"/>
    <property type="match status" value="1"/>
</dbReference>
<comment type="caution">
    <text evidence="4">The sequence shown here is derived from an EMBL/GenBank/DDBJ whole genome shotgun (WGS) entry which is preliminary data.</text>
</comment>
<keyword evidence="1" id="KW-0560">Oxidoreductase</keyword>
<name>A0A7C2FXF0_9CREN</name>
<dbReference type="GO" id="GO:0046872">
    <property type="term" value="F:metal ion binding"/>
    <property type="evidence" value="ECO:0007669"/>
    <property type="project" value="InterPro"/>
</dbReference>
<dbReference type="InterPro" id="IPR001670">
    <property type="entry name" value="ADH_Fe/GldA"/>
</dbReference>
<evidence type="ECO:0000256" key="1">
    <source>
        <dbReference type="ARBA" id="ARBA00023002"/>
    </source>
</evidence>
<dbReference type="FunFam" id="3.40.50.1970:FF:000003">
    <property type="entry name" value="Alcohol dehydrogenase, iron-containing"/>
    <property type="match status" value="1"/>
</dbReference>
<dbReference type="PANTHER" id="PTHR11496:SF104">
    <property type="entry name" value="3-DEOXY-ALPHA-D-MANNO-OCTULOSONATE 8-OXIDASE"/>
    <property type="match status" value="1"/>
</dbReference>
<protein>
    <submittedName>
        <fullName evidence="4">Iron-containing alcohol dehydrogenase</fullName>
    </submittedName>
</protein>
<dbReference type="AlphaFoldDB" id="A0A7C2FXF0"/>
<feature type="domain" description="Fe-containing alcohol dehydrogenase-like C-terminal" evidence="3">
    <location>
        <begin position="189"/>
        <end position="368"/>
    </location>
</feature>
<evidence type="ECO:0000259" key="2">
    <source>
        <dbReference type="Pfam" id="PF00465"/>
    </source>
</evidence>
<gene>
    <name evidence="4" type="ORF">ENP55_01500</name>
</gene>